<organism evidence="1 2">
    <name type="scientific">Leersia perrieri</name>
    <dbReference type="NCBI Taxonomy" id="77586"/>
    <lineage>
        <taxon>Eukaryota</taxon>
        <taxon>Viridiplantae</taxon>
        <taxon>Streptophyta</taxon>
        <taxon>Embryophyta</taxon>
        <taxon>Tracheophyta</taxon>
        <taxon>Spermatophyta</taxon>
        <taxon>Magnoliopsida</taxon>
        <taxon>Liliopsida</taxon>
        <taxon>Poales</taxon>
        <taxon>Poaceae</taxon>
        <taxon>BOP clade</taxon>
        <taxon>Oryzoideae</taxon>
        <taxon>Oryzeae</taxon>
        <taxon>Oryzinae</taxon>
        <taxon>Leersia</taxon>
    </lineage>
</organism>
<keyword evidence="2" id="KW-1185">Reference proteome</keyword>
<evidence type="ECO:0000313" key="2">
    <source>
        <dbReference type="Proteomes" id="UP000032180"/>
    </source>
</evidence>
<accession>A0A0D9VZH8</accession>
<dbReference type="AlphaFoldDB" id="A0A0D9VZH8"/>
<name>A0A0D9VZH8_9ORYZ</name>
<dbReference type="PANTHER" id="PTHR33526:SF1">
    <property type="entry name" value="EXPRESSED PROTEIN"/>
    <property type="match status" value="1"/>
</dbReference>
<sequence length="160" mass="16692">MSRGRSKLSWLWRAPARALGRARDMYVRGLTGCARCVPADAAFGYPVFVPASGAASMRSNSFGSSGDWRGGGDDDLRELIRAASQRRAAEAAAREAAQAAAVARSQSMVGLSMARIDEDAPCEEFGGAGVAAQFPRSQSCVGGGGGRVSRFQRKATAAFA</sequence>
<evidence type="ECO:0000313" key="1">
    <source>
        <dbReference type="EnsemblPlants" id="LPERR03G29890.1"/>
    </source>
</evidence>
<dbReference type="eggNOG" id="ENOG502S3J5">
    <property type="taxonomic scope" value="Eukaryota"/>
</dbReference>
<reference evidence="1 2" key="1">
    <citation type="submission" date="2012-08" db="EMBL/GenBank/DDBJ databases">
        <title>Oryza genome evolution.</title>
        <authorList>
            <person name="Wing R.A."/>
        </authorList>
    </citation>
    <scope>NUCLEOTIDE SEQUENCE</scope>
</reference>
<reference evidence="2" key="2">
    <citation type="submission" date="2013-12" db="EMBL/GenBank/DDBJ databases">
        <authorList>
            <person name="Yu Y."/>
            <person name="Lee S."/>
            <person name="de Baynast K."/>
            <person name="Wissotski M."/>
            <person name="Liu L."/>
            <person name="Talag J."/>
            <person name="Goicoechea J."/>
            <person name="Angelova A."/>
            <person name="Jetty R."/>
            <person name="Kudrna D."/>
            <person name="Golser W."/>
            <person name="Rivera L."/>
            <person name="Zhang J."/>
            <person name="Wing R."/>
        </authorList>
    </citation>
    <scope>NUCLEOTIDE SEQUENCE</scope>
</reference>
<dbReference type="Gramene" id="LPERR03G29890.1">
    <property type="protein sequence ID" value="LPERR03G29890.1"/>
    <property type="gene ID" value="LPERR03G29890"/>
</dbReference>
<dbReference type="PANTHER" id="PTHR33526">
    <property type="entry name" value="OS07G0123800 PROTEIN"/>
    <property type="match status" value="1"/>
</dbReference>
<protein>
    <submittedName>
        <fullName evidence="1">Uncharacterized protein</fullName>
    </submittedName>
</protein>
<proteinExistence type="predicted"/>
<reference evidence="1" key="3">
    <citation type="submission" date="2015-04" db="UniProtKB">
        <authorList>
            <consortium name="EnsemblPlants"/>
        </authorList>
    </citation>
    <scope>IDENTIFICATION</scope>
</reference>
<dbReference type="STRING" id="77586.A0A0D9VZH8"/>
<dbReference type="Proteomes" id="UP000032180">
    <property type="component" value="Chromosome 3"/>
</dbReference>
<dbReference type="HOGENOM" id="CLU_119274_1_0_1"/>
<dbReference type="PIRSF" id="PIRSF031279">
    <property type="entry name" value="UCP031279"/>
    <property type="match status" value="1"/>
</dbReference>
<dbReference type="InterPro" id="IPR016972">
    <property type="entry name" value="UCP031279"/>
</dbReference>
<dbReference type="EnsemblPlants" id="LPERR03G29890.1">
    <property type="protein sequence ID" value="LPERR03G29890.1"/>
    <property type="gene ID" value="LPERR03G29890"/>
</dbReference>